<gene>
    <name evidence="2" type="ORF">RRG08_034363</name>
</gene>
<organism evidence="2 3">
    <name type="scientific">Elysia crispata</name>
    <name type="common">lettuce slug</name>
    <dbReference type="NCBI Taxonomy" id="231223"/>
    <lineage>
        <taxon>Eukaryota</taxon>
        <taxon>Metazoa</taxon>
        <taxon>Spiralia</taxon>
        <taxon>Lophotrochozoa</taxon>
        <taxon>Mollusca</taxon>
        <taxon>Gastropoda</taxon>
        <taxon>Heterobranchia</taxon>
        <taxon>Euthyneura</taxon>
        <taxon>Panpulmonata</taxon>
        <taxon>Sacoglossa</taxon>
        <taxon>Placobranchoidea</taxon>
        <taxon>Plakobranchidae</taxon>
        <taxon>Elysia</taxon>
    </lineage>
</organism>
<reference evidence="2" key="1">
    <citation type="journal article" date="2023" name="G3 (Bethesda)">
        <title>A reference genome for the long-term kleptoplast-retaining sea slug Elysia crispata morphotype clarki.</title>
        <authorList>
            <person name="Eastman K.E."/>
            <person name="Pendleton A.L."/>
            <person name="Shaikh M.A."/>
            <person name="Suttiyut T."/>
            <person name="Ogas R."/>
            <person name="Tomko P."/>
            <person name="Gavelis G."/>
            <person name="Widhalm J.R."/>
            <person name="Wisecaver J.H."/>
        </authorList>
    </citation>
    <scope>NUCLEOTIDE SEQUENCE</scope>
    <source>
        <strain evidence="2">ECLA1</strain>
    </source>
</reference>
<evidence type="ECO:0000313" key="3">
    <source>
        <dbReference type="Proteomes" id="UP001283361"/>
    </source>
</evidence>
<dbReference type="EMBL" id="JAWDGP010006429">
    <property type="protein sequence ID" value="KAK3741318.1"/>
    <property type="molecule type" value="Genomic_DNA"/>
</dbReference>
<sequence length="193" mass="21349">MCKSRAGQCYTALEVRGEDTHLTHGCLDSLPEHHRALCQKLADPASSTAIHADGDVAVAGYERASPGKPTHSERSQHPVSASTPRSPREPDRRSSRNSDSSGGSSSSSNLSAGMHHHHQQELLQQQPQQQRQGQVQDPSAPTLLCCTEHMCNYREDTDITMNLMPKLNSTYQRGKTRRSSMQLSQIKLHLSER</sequence>
<dbReference type="AlphaFoldDB" id="A0AAE1CWE2"/>
<feature type="compositionally biased region" description="Basic and acidic residues" evidence="1">
    <location>
        <begin position="86"/>
        <end position="96"/>
    </location>
</feature>
<name>A0AAE1CWE2_9GAST</name>
<evidence type="ECO:0000313" key="2">
    <source>
        <dbReference type="EMBL" id="KAK3741318.1"/>
    </source>
</evidence>
<proteinExistence type="predicted"/>
<feature type="region of interest" description="Disordered" evidence="1">
    <location>
        <begin position="62"/>
        <end position="137"/>
    </location>
</feature>
<keyword evidence="3" id="KW-1185">Reference proteome</keyword>
<comment type="caution">
    <text evidence="2">The sequence shown here is derived from an EMBL/GenBank/DDBJ whole genome shotgun (WGS) entry which is preliminary data.</text>
</comment>
<feature type="compositionally biased region" description="Low complexity" evidence="1">
    <location>
        <begin position="97"/>
        <end position="111"/>
    </location>
</feature>
<accession>A0AAE1CWE2</accession>
<feature type="compositionally biased region" description="Low complexity" evidence="1">
    <location>
        <begin position="121"/>
        <end position="136"/>
    </location>
</feature>
<evidence type="ECO:0000256" key="1">
    <source>
        <dbReference type="SAM" id="MobiDB-lite"/>
    </source>
</evidence>
<dbReference type="Proteomes" id="UP001283361">
    <property type="component" value="Unassembled WGS sequence"/>
</dbReference>
<protein>
    <submittedName>
        <fullName evidence="2">Uncharacterized protein</fullName>
    </submittedName>
</protein>